<reference evidence="2 3" key="1">
    <citation type="submission" date="2021-05" db="EMBL/GenBank/DDBJ databases">
        <authorList>
            <person name="Zhang Z.D."/>
            <person name="Osman G."/>
        </authorList>
    </citation>
    <scope>NUCLEOTIDE SEQUENCE [LARGE SCALE GENOMIC DNA]</scope>
    <source>
        <strain evidence="2 3">KCTC 32217</strain>
    </source>
</reference>
<feature type="transmembrane region" description="Helical" evidence="1">
    <location>
        <begin position="140"/>
        <end position="158"/>
    </location>
</feature>
<dbReference type="PANTHER" id="PTHR30354">
    <property type="entry name" value="GNT FAMILY GLUCONATE TRANSPORTER"/>
    <property type="match status" value="1"/>
</dbReference>
<accession>A0AAP2CKE8</accession>
<dbReference type="NCBIfam" id="TIGR00791">
    <property type="entry name" value="gntP"/>
    <property type="match status" value="1"/>
</dbReference>
<keyword evidence="1" id="KW-0812">Transmembrane</keyword>
<dbReference type="RefSeq" id="WP_213946260.1">
    <property type="nucleotide sequence ID" value="NZ_JAHCMY010000012.1"/>
</dbReference>
<dbReference type="AlphaFoldDB" id="A0AAP2CKE8"/>
<feature type="transmembrane region" description="Helical" evidence="1">
    <location>
        <begin position="59"/>
        <end position="79"/>
    </location>
</feature>
<feature type="transmembrane region" description="Helical" evidence="1">
    <location>
        <begin position="178"/>
        <end position="201"/>
    </location>
</feature>
<feature type="transmembrane region" description="Helical" evidence="1">
    <location>
        <begin position="423"/>
        <end position="447"/>
    </location>
</feature>
<gene>
    <name evidence="2" type="ORF">KI659_15370</name>
</gene>
<dbReference type="GO" id="GO:0015128">
    <property type="term" value="F:gluconate transmembrane transporter activity"/>
    <property type="evidence" value="ECO:0007669"/>
    <property type="project" value="InterPro"/>
</dbReference>
<dbReference type="InterPro" id="IPR003474">
    <property type="entry name" value="Glcn_transporter"/>
</dbReference>
<feature type="transmembrane region" description="Helical" evidence="1">
    <location>
        <begin position="105"/>
        <end position="128"/>
    </location>
</feature>
<evidence type="ECO:0000256" key="1">
    <source>
        <dbReference type="SAM" id="Phobius"/>
    </source>
</evidence>
<dbReference type="GO" id="GO:0005886">
    <property type="term" value="C:plasma membrane"/>
    <property type="evidence" value="ECO:0007669"/>
    <property type="project" value="TreeGrafter"/>
</dbReference>
<proteinExistence type="predicted"/>
<feature type="transmembrane region" description="Helical" evidence="1">
    <location>
        <begin position="384"/>
        <end position="403"/>
    </location>
</feature>
<keyword evidence="1" id="KW-1133">Transmembrane helix</keyword>
<organism evidence="2 3">
    <name type="scientific">Litoribacter ruber</name>
    <dbReference type="NCBI Taxonomy" id="702568"/>
    <lineage>
        <taxon>Bacteria</taxon>
        <taxon>Pseudomonadati</taxon>
        <taxon>Bacteroidota</taxon>
        <taxon>Cytophagia</taxon>
        <taxon>Cytophagales</taxon>
        <taxon>Cyclobacteriaceae</taxon>
        <taxon>Litoribacter</taxon>
    </lineage>
</organism>
<keyword evidence="3" id="KW-1185">Reference proteome</keyword>
<comment type="caution">
    <text evidence="2">The sequence shown here is derived from an EMBL/GenBank/DDBJ whole genome shotgun (WGS) entry which is preliminary data.</text>
</comment>
<feature type="transmembrane region" description="Helical" evidence="1">
    <location>
        <begin position="222"/>
        <end position="245"/>
    </location>
</feature>
<feature type="transmembrane region" description="Helical" evidence="1">
    <location>
        <begin position="30"/>
        <end position="52"/>
    </location>
</feature>
<protein>
    <submittedName>
        <fullName evidence="2">Gluconate:H+ symporter</fullName>
    </submittedName>
</protein>
<keyword evidence="1" id="KW-0472">Membrane</keyword>
<dbReference type="PANTHER" id="PTHR30354:SF25">
    <property type="entry name" value="INNER MEMBRANE PERMEASE YGBN"/>
    <property type="match status" value="1"/>
</dbReference>
<feature type="transmembrane region" description="Helical" evidence="1">
    <location>
        <begin position="7"/>
        <end position="24"/>
    </location>
</feature>
<dbReference type="Proteomes" id="UP001319104">
    <property type="component" value="Unassembled WGS sequence"/>
</dbReference>
<dbReference type="Pfam" id="PF02447">
    <property type="entry name" value="GntP_permease"/>
    <property type="match status" value="1"/>
</dbReference>
<name>A0AAP2CKE8_9BACT</name>
<dbReference type="EMBL" id="JAHCMY010000012">
    <property type="protein sequence ID" value="MBS9525399.1"/>
    <property type="molecule type" value="Genomic_DNA"/>
</dbReference>
<feature type="transmembrane region" description="Helical" evidence="1">
    <location>
        <begin position="265"/>
        <end position="284"/>
    </location>
</feature>
<sequence>MIDFGLLTAVLVGVAVLIFLILYFKIQPFLALLIASISVGLMAGMGPLDVLASVQDGMAGTLGFIAIVVGLGAMLGAILENSGGIQTLAASILKGGGENKVSFKLMFTGFLVSIPVFFDVGVVLLMPVVYALQRKTGKSLLKYGIPLVAGLAITHAFVPPTPGPVAVANILGADMGWVIVIGIVAGIPAAFMAGPFFGNFIARRINITAPDEITHAEGQSKLPSVALIVLLLAVPLILIFMSTLAQMAPMDFQAANPNLITSLRFIGHPFSALIIANLLVWYILGLKKGSTKKELLAISNRSLEPAGLIILVTGAGGVFKEILTQTEAGLMIADFLMAKGMNAIFFGYLAAAAIRLLQGSSTVAMITSAGMTAAVLAGSEINSVQLAASVIAIAAGASIYSHVNDSGFWLVSKYFGMTEKQTLKSWSIMTTIVSLVGFAVSLLAWSFA</sequence>
<evidence type="ECO:0000313" key="2">
    <source>
        <dbReference type="EMBL" id="MBS9525399.1"/>
    </source>
</evidence>
<dbReference type="PIRSF" id="PIRSF002746">
    <property type="entry name" value="Gluconate_transporter"/>
    <property type="match status" value="1"/>
</dbReference>
<evidence type="ECO:0000313" key="3">
    <source>
        <dbReference type="Proteomes" id="UP001319104"/>
    </source>
</evidence>